<keyword evidence="6" id="KW-0808">Transferase</keyword>
<dbReference type="EMBL" id="JARWAO010000001">
    <property type="protein sequence ID" value="MDR5895075.1"/>
    <property type="molecule type" value="Genomic_DNA"/>
</dbReference>
<evidence type="ECO:0000256" key="5">
    <source>
        <dbReference type="ARBA" id="ARBA00022553"/>
    </source>
</evidence>
<dbReference type="InterPro" id="IPR004358">
    <property type="entry name" value="Sig_transdc_His_kin-like_C"/>
</dbReference>
<dbReference type="SMART" id="SM00388">
    <property type="entry name" value="HisKA"/>
    <property type="match status" value="1"/>
</dbReference>
<evidence type="ECO:0000256" key="10">
    <source>
        <dbReference type="SAM" id="Phobius"/>
    </source>
</evidence>
<accession>A0ABU1GTB8</accession>
<keyword evidence="10" id="KW-1133">Transmembrane helix</keyword>
<dbReference type="GO" id="GO:0005524">
    <property type="term" value="F:ATP binding"/>
    <property type="evidence" value="ECO:0007669"/>
    <property type="project" value="UniProtKB-KW"/>
</dbReference>
<dbReference type="Proteomes" id="UP001269375">
    <property type="component" value="Unassembled WGS sequence"/>
</dbReference>
<evidence type="ECO:0000256" key="1">
    <source>
        <dbReference type="ARBA" id="ARBA00000085"/>
    </source>
</evidence>
<feature type="transmembrane region" description="Helical" evidence="10">
    <location>
        <begin position="12"/>
        <end position="35"/>
    </location>
</feature>
<dbReference type="InterPro" id="IPR036097">
    <property type="entry name" value="HisK_dim/P_sf"/>
</dbReference>
<dbReference type="EC" id="2.7.13.3" evidence="3"/>
<comment type="caution">
    <text evidence="13">The sequence shown here is derived from an EMBL/GenBank/DDBJ whole genome shotgun (WGS) entry which is preliminary data.</text>
</comment>
<feature type="transmembrane region" description="Helical" evidence="10">
    <location>
        <begin position="237"/>
        <end position="256"/>
    </location>
</feature>
<comment type="catalytic activity">
    <reaction evidence="1">
        <text>ATP + protein L-histidine = ADP + protein N-phospho-L-histidine.</text>
        <dbReference type="EC" id="2.7.13.3"/>
    </reaction>
</comment>
<dbReference type="Gene3D" id="6.10.340.10">
    <property type="match status" value="1"/>
</dbReference>
<sequence>MRQSSRGGVFLHVYLAIFAALLIIFVLGLIGVSLVNDMRAQNYREDLASAPMSLLGFMVQNQPDDARDQWLRDHEQTLGIGLALSDSETLMLDYWDRRRLEKQHVLAARVEGESGWRLYRSLKDTDQVLVAHFNGLSEQQPQRLMSLLRSWLESVPVDQREARFKRLRDASALPMGMGSGTPVGLNDAQSEQLNAGNVVISIAPERPFISFYAQLSDGRWITAGPLHPFEPIPTTTIAILMITMLLVLAGALYLIVGRVESRVKRLEKAASRLAAGHLDTRVNVNTNDYLGQLGHAFNAMASQVQVVLSAQQDLMRAVSHEFRTPVARIRFAIQMVDDMSESPSIKRQIAEIDADIEALDNLIDEILTYARLDSAGDGRVPLTITEVDSEMVVANVIETLRPLHPELELINNCKEAPLVAADERYLQRAVQNLVGNACAHARGRVEVSIEQQNDKVAFHIDDDGPGVPERDRKRIFKPFARLDDSRARRSGGYGLGLAIVSKIVFWHQGDVTVSDAPSMSGARFTIEIPCYSETESNYLRLTRSNGER</sequence>
<dbReference type="Gene3D" id="3.30.565.10">
    <property type="entry name" value="Histidine kinase-like ATPase, C-terminal domain"/>
    <property type="match status" value="1"/>
</dbReference>
<dbReference type="PANTHER" id="PTHR44936:SF10">
    <property type="entry name" value="SENSOR PROTEIN RSTB"/>
    <property type="match status" value="1"/>
</dbReference>
<keyword evidence="9 13" id="KW-0067">ATP-binding</keyword>
<dbReference type="InterPro" id="IPR036890">
    <property type="entry name" value="HATPase_C_sf"/>
</dbReference>
<dbReference type="PRINTS" id="PR00344">
    <property type="entry name" value="BCTRLSENSOR"/>
</dbReference>
<dbReference type="RefSeq" id="WP_251592278.1">
    <property type="nucleotide sequence ID" value="NZ_JAMLJI010000002.1"/>
</dbReference>
<dbReference type="CDD" id="cd06225">
    <property type="entry name" value="HAMP"/>
    <property type="match status" value="1"/>
</dbReference>
<dbReference type="Pfam" id="PF02518">
    <property type="entry name" value="HATPase_c"/>
    <property type="match status" value="1"/>
</dbReference>
<dbReference type="InterPro" id="IPR003594">
    <property type="entry name" value="HATPase_dom"/>
</dbReference>
<keyword evidence="14" id="KW-1185">Reference proteome</keyword>
<evidence type="ECO:0000313" key="14">
    <source>
        <dbReference type="Proteomes" id="UP001269375"/>
    </source>
</evidence>
<dbReference type="SUPFAM" id="SSF47384">
    <property type="entry name" value="Homodimeric domain of signal transducing histidine kinase"/>
    <property type="match status" value="1"/>
</dbReference>
<dbReference type="PROSITE" id="PS50885">
    <property type="entry name" value="HAMP"/>
    <property type="match status" value="1"/>
</dbReference>
<keyword evidence="10" id="KW-0472">Membrane</keyword>
<comment type="subcellular location">
    <subcellularLocation>
        <location evidence="2">Cell membrane</location>
        <topology evidence="2">Multi-pass membrane protein</topology>
    </subcellularLocation>
</comment>
<evidence type="ECO:0000256" key="8">
    <source>
        <dbReference type="ARBA" id="ARBA00022777"/>
    </source>
</evidence>
<evidence type="ECO:0000259" key="12">
    <source>
        <dbReference type="PROSITE" id="PS50885"/>
    </source>
</evidence>
<protein>
    <recommendedName>
        <fullName evidence="3">histidine kinase</fullName>
        <ecNumber evidence="3">2.7.13.3</ecNumber>
    </recommendedName>
</protein>
<feature type="domain" description="HAMP" evidence="12">
    <location>
        <begin position="257"/>
        <end position="309"/>
    </location>
</feature>
<keyword evidence="4" id="KW-1003">Cell membrane</keyword>
<keyword evidence="10" id="KW-0812">Transmembrane</keyword>
<organism evidence="13 14">
    <name type="scientific">Larsenimonas suaedae</name>
    <dbReference type="NCBI Taxonomy" id="1851019"/>
    <lineage>
        <taxon>Bacteria</taxon>
        <taxon>Pseudomonadati</taxon>
        <taxon>Pseudomonadota</taxon>
        <taxon>Gammaproteobacteria</taxon>
        <taxon>Oceanospirillales</taxon>
        <taxon>Halomonadaceae</taxon>
        <taxon>Larsenimonas</taxon>
    </lineage>
</organism>
<dbReference type="Pfam" id="PF00672">
    <property type="entry name" value="HAMP"/>
    <property type="match status" value="1"/>
</dbReference>
<dbReference type="SUPFAM" id="SSF158472">
    <property type="entry name" value="HAMP domain-like"/>
    <property type="match status" value="1"/>
</dbReference>
<dbReference type="PANTHER" id="PTHR44936">
    <property type="entry name" value="SENSOR PROTEIN CREC"/>
    <property type="match status" value="1"/>
</dbReference>
<reference evidence="13 14" key="1">
    <citation type="submission" date="2023-04" db="EMBL/GenBank/DDBJ databases">
        <title>A long-awaited taxogenomic arrangement of the family Halomonadaceae.</title>
        <authorList>
            <person name="De La Haba R."/>
            <person name="Chuvochina M."/>
            <person name="Wittouck S."/>
            <person name="Arahal D.R."/>
            <person name="Sanchez-Porro C."/>
            <person name="Hugenholtz P."/>
            <person name="Ventosa A."/>
        </authorList>
    </citation>
    <scope>NUCLEOTIDE SEQUENCE [LARGE SCALE GENOMIC DNA]</scope>
    <source>
        <strain evidence="13 14">DSM 22428</strain>
    </source>
</reference>
<dbReference type="Gene3D" id="1.10.287.130">
    <property type="match status" value="1"/>
</dbReference>
<dbReference type="SUPFAM" id="SSF55874">
    <property type="entry name" value="ATPase domain of HSP90 chaperone/DNA topoisomerase II/histidine kinase"/>
    <property type="match status" value="1"/>
</dbReference>
<gene>
    <name evidence="13" type="ORF">QC825_03155</name>
</gene>
<evidence type="ECO:0000256" key="9">
    <source>
        <dbReference type="ARBA" id="ARBA00022840"/>
    </source>
</evidence>
<name>A0ABU1GTB8_9GAMM</name>
<dbReference type="InterPro" id="IPR003661">
    <property type="entry name" value="HisK_dim/P_dom"/>
</dbReference>
<evidence type="ECO:0000256" key="2">
    <source>
        <dbReference type="ARBA" id="ARBA00004651"/>
    </source>
</evidence>
<dbReference type="CDD" id="cd00082">
    <property type="entry name" value="HisKA"/>
    <property type="match status" value="1"/>
</dbReference>
<evidence type="ECO:0000259" key="11">
    <source>
        <dbReference type="PROSITE" id="PS50109"/>
    </source>
</evidence>
<dbReference type="SMART" id="SM00304">
    <property type="entry name" value="HAMP"/>
    <property type="match status" value="1"/>
</dbReference>
<evidence type="ECO:0000313" key="13">
    <source>
        <dbReference type="EMBL" id="MDR5895075.1"/>
    </source>
</evidence>
<evidence type="ECO:0000256" key="3">
    <source>
        <dbReference type="ARBA" id="ARBA00012438"/>
    </source>
</evidence>
<evidence type="ECO:0000256" key="7">
    <source>
        <dbReference type="ARBA" id="ARBA00022741"/>
    </source>
</evidence>
<dbReference type="SMART" id="SM00387">
    <property type="entry name" value="HATPase_c"/>
    <property type="match status" value="1"/>
</dbReference>
<proteinExistence type="predicted"/>
<dbReference type="InterPro" id="IPR003660">
    <property type="entry name" value="HAMP_dom"/>
</dbReference>
<dbReference type="InterPro" id="IPR050980">
    <property type="entry name" value="2C_sensor_his_kinase"/>
</dbReference>
<dbReference type="Pfam" id="PF00512">
    <property type="entry name" value="HisKA"/>
    <property type="match status" value="1"/>
</dbReference>
<evidence type="ECO:0000256" key="4">
    <source>
        <dbReference type="ARBA" id="ARBA00022475"/>
    </source>
</evidence>
<feature type="domain" description="Histidine kinase" evidence="11">
    <location>
        <begin position="317"/>
        <end position="532"/>
    </location>
</feature>
<keyword evidence="8" id="KW-0418">Kinase</keyword>
<dbReference type="InterPro" id="IPR005467">
    <property type="entry name" value="His_kinase_dom"/>
</dbReference>
<evidence type="ECO:0000256" key="6">
    <source>
        <dbReference type="ARBA" id="ARBA00022679"/>
    </source>
</evidence>
<dbReference type="PROSITE" id="PS50109">
    <property type="entry name" value="HIS_KIN"/>
    <property type="match status" value="1"/>
</dbReference>
<keyword evidence="7" id="KW-0547">Nucleotide-binding</keyword>
<keyword evidence="5" id="KW-0597">Phosphoprotein</keyword>